<dbReference type="EMBL" id="OU896713">
    <property type="protein sequence ID" value="CAH1176538.1"/>
    <property type="molecule type" value="Genomic_DNA"/>
</dbReference>
<proteinExistence type="predicted"/>
<feature type="compositionally biased region" description="Low complexity" evidence="2">
    <location>
        <begin position="222"/>
        <end position="231"/>
    </location>
</feature>
<evidence type="ECO:0000313" key="4">
    <source>
        <dbReference type="Proteomes" id="UP001153737"/>
    </source>
</evidence>
<dbReference type="AlphaFoldDB" id="A0A9P0DXP9"/>
<feature type="coiled-coil region" evidence="1">
    <location>
        <begin position="13"/>
        <end position="72"/>
    </location>
</feature>
<protein>
    <recommendedName>
        <fullName evidence="5">Endonuclease-reverse transcriptase</fullName>
    </recommendedName>
</protein>
<reference evidence="3" key="1">
    <citation type="submission" date="2022-01" db="EMBL/GenBank/DDBJ databases">
        <authorList>
            <person name="King R."/>
        </authorList>
    </citation>
    <scope>NUCLEOTIDE SEQUENCE</scope>
</reference>
<reference evidence="3" key="2">
    <citation type="submission" date="2022-10" db="EMBL/GenBank/DDBJ databases">
        <authorList>
            <consortium name="ENA_rothamsted_submissions"/>
            <consortium name="culmorum"/>
            <person name="King R."/>
        </authorList>
    </citation>
    <scope>NUCLEOTIDE SEQUENCE</scope>
</reference>
<feature type="region of interest" description="Disordered" evidence="2">
    <location>
        <begin position="208"/>
        <end position="255"/>
    </location>
</feature>
<organism evidence="3 4">
    <name type="scientific">Phaedon cochleariae</name>
    <name type="common">Mustard beetle</name>
    <dbReference type="NCBI Taxonomy" id="80249"/>
    <lineage>
        <taxon>Eukaryota</taxon>
        <taxon>Metazoa</taxon>
        <taxon>Ecdysozoa</taxon>
        <taxon>Arthropoda</taxon>
        <taxon>Hexapoda</taxon>
        <taxon>Insecta</taxon>
        <taxon>Pterygota</taxon>
        <taxon>Neoptera</taxon>
        <taxon>Endopterygota</taxon>
        <taxon>Coleoptera</taxon>
        <taxon>Polyphaga</taxon>
        <taxon>Cucujiformia</taxon>
        <taxon>Chrysomeloidea</taxon>
        <taxon>Chrysomelidae</taxon>
        <taxon>Chrysomelinae</taxon>
        <taxon>Chrysomelini</taxon>
        <taxon>Phaedon</taxon>
    </lineage>
</organism>
<evidence type="ECO:0000256" key="2">
    <source>
        <dbReference type="SAM" id="MobiDB-lite"/>
    </source>
</evidence>
<evidence type="ECO:0000313" key="3">
    <source>
        <dbReference type="EMBL" id="CAH1176538.1"/>
    </source>
</evidence>
<keyword evidence="1" id="KW-0175">Coiled coil</keyword>
<accession>A0A9P0DXP9</accession>
<dbReference type="Proteomes" id="UP001153737">
    <property type="component" value="Chromosome 7"/>
</dbReference>
<gene>
    <name evidence="3" type="ORF">PHAECO_LOCUS10630</name>
</gene>
<sequence>MVEISKEEIYKMFEKITQQNDNLSKQVDNLKDELRTYKKTIQNKIDTLEKQNEDLKEENVKLKDRLINCERKIKKYNLVIYNLEGENIQQTVVDLLHQKLKINCEANDLRDSYRLNSGGKHNKLHPILIECMNSRLRAQILSEAKKLKGTGIFISPDYTVEDYQKKKLLYQFQKLARGRDQSATIRGNNLVIDGVQYSLDELQQMKSVSSDVDQSELHRSDSTSSASSASQKRSRELNDQAIKPPKKTLRSQTIK</sequence>
<evidence type="ECO:0008006" key="5">
    <source>
        <dbReference type="Google" id="ProtNLM"/>
    </source>
</evidence>
<dbReference type="OrthoDB" id="6777367at2759"/>
<name>A0A9P0DXP9_PHACE</name>
<keyword evidence="4" id="KW-1185">Reference proteome</keyword>
<evidence type="ECO:0000256" key="1">
    <source>
        <dbReference type="SAM" id="Coils"/>
    </source>
</evidence>